<proteinExistence type="predicted"/>
<protein>
    <submittedName>
        <fullName evidence="1">RNA polymerase sigma factor RpoS</fullName>
    </submittedName>
</protein>
<organism evidence="1 2">
    <name type="scientific">Photobacterium damselae subsp. damselae</name>
    <name type="common">Listonella damsela</name>
    <dbReference type="NCBI Taxonomy" id="85581"/>
    <lineage>
        <taxon>Bacteria</taxon>
        <taxon>Pseudomonadati</taxon>
        <taxon>Pseudomonadota</taxon>
        <taxon>Gammaproteobacteria</taxon>
        <taxon>Vibrionales</taxon>
        <taxon>Vibrionaceae</taxon>
        <taxon>Photobacterium</taxon>
    </lineage>
</organism>
<name>A0A850QTF6_PHODD</name>
<accession>A0A850QTF6</accession>
<comment type="caution">
    <text evidence="1">The sequence shown here is derived from an EMBL/GenBank/DDBJ whole genome shotgun (WGS) entry which is preliminary data.</text>
</comment>
<dbReference type="Gene3D" id="1.10.10.10">
    <property type="entry name" value="Winged helix-like DNA-binding domain superfamily/Winged helix DNA-binding domain"/>
    <property type="match status" value="1"/>
</dbReference>
<dbReference type="InterPro" id="IPR036388">
    <property type="entry name" value="WH-like_DNA-bd_sf"/>
</dbReference>
<evidence type="ECO:0000313" key="1">
    <source>
        <dbReference type="EMBL" id="NVP01936.1"/>
    </source>
</evidence>
<sequence length="48" mass="5482">QEVATAVNLTRERVRQLQILAQQRLAAKMRDRNITLESMLVEEAVAFA</sequence>
<dbReference type="InterPro" id="IPR013324">
    <property type="entry name" value="RNA_pol_sigma_r3/r4-like"/>
</dbReference>
<gene>
    <name evidence="1" type="ORF">HWA77_17105</name>
</gene>
<evidence type="ECO:0000313" key="2">
    <source>
        <dbReference type="Proteomes" id="UP000533429"/>
    </source>
</evidence>
<dbReference type="SUPFAM" id="SSF88659">
    <property type="entry name" value="Sigma3 and sigma4 domains of RNA polymerase sigma factors"/>
    <property type="match status" value="1"/>
</dbReference>
<dbReference type="AlphaFoldDB" id="A0A850QTF6"/>
<feature type="non-terminal residue" evidence="1">
    <location>
        <position position="1"/>
    </location>
</feature>
<dbReference type="Proteomes" id="UP000533429">
    <property type="component" value="Unassembled WGS sequence"/>
</dbReference>
<dbReference type="EMBL" id="JABXOR010001074">
    <property type="protein sequence ID" value="NVP01936.1"/>
    <property type="molecule type" value="Genomic_DNA"/>
</dbReference>
<reference evidence="1 2" key="1">
    <citation type="submission" date="2020-06" db="EMBL/GenBank/DDBJ databases">
        <title>Photobacterium damselae subsp. damselae comparative genomics.</title>
        <authorList>
            <person name="Osorio C.R."/>
        </authorList>
    </citation>
    <scope>NUCLEOTIDE SEQUENCE [LARGE SCALE GENOMIC DNA]</scope>
    <source>
        <strain evidence="1 2">TW250/03</strain>
    </source>
</reference>